<feature type="compositionally biased region" description="Polar residues" evidence="11">
    <location>
        <begin position="356"/>
        <end position="366"/>
    </location>
</feature>
<dbReference type="EMBL" id="OZ019906">
    <property type="protein sequence ID" value="CAK9203638.1"/>
    <property type="molecule type" value="Genomic_DNA"/>
</dbReference>
<dbReference type="Gene3D" id="1.10.10.60">
    <property type="entry name" value="Homeodomain-like"/>
    <property type="match status" value="3"/>
</dbReference>
<dbReference type="InterPro" id="IPR017970">
    <property type="entry name" value="Homeobox_CS"/>
</dbReference>
<keyword evidence="3" id="KW-0805">Transcription regulation</keyword>
<dbReference type="SUPFAM" id="SSF46689">
    <property type="entry name" value="Homeodomain-like"/>
    <property type="match status" value="2"/>
</dbReference>
<evidence type="ECO:0000313" key="15">
    <source>
        <dbReference type="EMBL" id="CAK9203638.1"/>
    </source>
</evidence>
<feature type="domain" description="Myb-like" evidence="13">
    <location>
        <begin position="62"/>
        <end position="112"/>
    </location>
</feature>
<dbReference type="PROSITE" id="PS51294">
    <property type="entry name" value="HTH_MYB"/>
    <property type="match status" value="2"/>
</dbReference>
<evidence type="ECO:0000256" key="7">
    <source>
        <dbReference type="ARBA" id="ARBA00023242"/>
    </source>
</evidence>
<organism evidence="15 16">
    <name type="scientific">Sphagnum troendelagicum</name>
    <dbReference type="NCBI Taxonomy" id="128251"/>
    <lineage>
        <taxon>Eukaryota</taxon>
        <taxon>Viridiplantae</taxon>
        <taxon>Streptophyta</taxon>
        <taxon>Embryophyta</taxon>
        <taxon>Bryophyta</taxon>
        <taxon>Sphagnophytina</taxon>
        <taxon>Sphagnopsida</taxon>
        <taxon>Sphagnales</taxon>
        <taxon>Sphagnaceae</taxon>
        <taxon>Sphagnum</taxon>
    </lineage>
</organism>
<dbReference type="InterPro" id="IPR001005">
    <property type="entry name" value="SANT/Myb"/>
</dbReference>
<feature type="domain" description="Homeobox" evidence="12">
    <location>
        <begin position="238"/>
        <end position="298"/>
    </location>
</feature>
<evidence type="ECO:0008006" key="17">
    <source>
        <dbReference type="Google" id="ProtNLM"/>
    </source>
</evidence>
<keyword evidence="6" id="KW-0804">Transcription</keyword>
<name>A0ABP0TS19_9BRYO</name>
<feature type="domain" description="HTH myb-type" evidence="14">
    <location>
        <begin position="9"/>
        <end position="61"/>
    </location>
</feature>
<evidence type="ECO:0000256" key="2">
    <source>
        <dbReference type="ARBA" id="ARBA00022737"/>
    </source>
</evidence>
<evidence type="ECO:0000259" key="12">
    <source>
        <dbReference type="PROSITE" id="PS50071"/>
    </source>
</evidence>
<dbReference type="SMART" id="SM00389">
    <property type="entry name" value="HOX"/>
    <property type="match status" value="1"/>
</dbReference>
<evidence type="ECO:0000256" key="4">
    <source>
        <dbReference type="ARBA" id="ARBA00023125"/>
    </source>
</evidence>
<keyword evidence="5 8" id="KW-0371">Homeobox</keyword>
<gene>
    <name evidence="15" type="ORF">CSSPTR1EN2_LOCUS6986</name>
</gene>
<evidence type="ECO:0000256" key="9">
    <source>
        <dbReference type="RuleBase" id="RU000682"/>
    </source>
</evidence>
<feature type="region of interest" description="Disordered" evidence="11">
    <location>
        <begin position="339"/>
        <end position="386"/>
    </location>
</feature>
<keyword evidence="7 8" id="KW-0539">Nucleus</keyword>
<evidence type="ECO:0000256" key="11">
    <source>
        <dbReference type="SAM" id="MobiDB-lite"/>
    </source>
</evidence>
<dbReference type="SMART" id="SM00717">
    <property type="entry name" value="SANT"/>
    <property type="match status" value="2"/>
</dbReference>
<keyword evidence="4 8" id="KW-0238">DNA-binding</keyword>
<dbReference type="Pfam" id="PF00249">
    <property type="entry name" value="Myb_DNA-binding"/>
    <property type="match status" value="2"/>
</dbReference>
<dbReference type="InterPro" id="IPR000047">
    <property type="entry name" value="HTH_motif"/>
</dbReference>
<evidence type="ECO:0000256" key="6">
    <source>
        <dbReference type="ARBA" id="ARBA00023163"/>
    </source>
</evidence>
<dbReference type="InterPro" id="IPR017930">
    <property type="entry name" value="Myb_dom"/>
</dbReference>
<keyword evidence="10" id="KW-0175">Coiled coil</keyword>
<keyword evidence="16" id="KW-1185">Reference proteome</keyword>
<protein>
    <recommendedName>
        <fullName evidence="17">Transcription factor</fullName>
    </recommendedName>
</protein>
<comment type="subcellular location">
    <subcellularLocation>
        <location evidence="1 8 9">Nucleus</location>
    </subcellularLocation>
</comment>
<dbReference type="CDD" id="cd00086">
    <property type="entry name" value="homeodomain"/>
    <property type="match status" value="1"/>
</dbReference>
<evidence type="ECO:0000256" key="8">
    <source>
        <dbReference type="PROSITE-ProRule" id="PRU00108"/>
    </source>
</evidence>
<evidence type="ECO:0000259" key="14">
    <source>
        <dbReference type="PROSITE" id="PS51294"/>
    </source>
</evidence>
<reference evidence="15" key="1">
    <citation type="submission" date="2024-02" db="EMBL/GenBank/DDBJ databases">
        <authorList>
            <consortium name="ELIXIR-Norway"/>
            <consortium name="Elixir Norway"/>
        </authorList>
    </citation>
    <scope>NUCLEOTIDE SEQUENCE</scope>
</reference>
<dbReference type="Proteomes" id="UP001497512">
    <property type="component" value="Chromosome 14"/>
</dbReference>
<feature type="domain" description="Myb-like" evidence="13">
    <location>
        <begin position="9"/>
        <end position="61"/>
    </location>
</feature>
<sequence>MGRHSCCHKQKLKKGLWSPDEDEKLVRHITKHGHGCWSAVPKQAGLQRCGKSCRLRWINYLRPDLKRGVFSSSEENLIIDLHAVLGNRWSQIATHLPGRTDNEIKNFWNSCIKKKLRQYHWDSSTASSSCTTSINKEMSIMTSIPGGIIAAHEHQQQQQQQFDSCSNFLQWPNFLDKLNNSSSTTSHHHHHHAIPAAVTHEQQPSSNQMQENASAYEAAASVIDEAGDEFYGGGDECAQNVEKKRRLTFDQVRSLERNFGLENKLEPERKLQLAKELGLQPRQVAVWFQNRRARCKTKQLERDYEVLILDYNRLKSELQAVIEEKKELKAKLLPRSSTFVMADQAPPPRRRKDGSPISSASCTSSEILDADSPRTIDSGLNSSSLPTQLEDQDDHAAAAAAAATMSPSCCFQDQDSSSTYLSATQVEEHGALSWWDWPFANI</sequence>
<dbReference type="PANTHER" id="PTHR47997">
    <property type="entry name" value="MYB DOMAIN PROTEIN 55"/>
    <property type="match status" value="1"/>
</dbReference>
<dbReference type="PROSITE" id="PS50071">
    <property type="entry name" value="HOMEOBOX_2"/>
    <property type="match status" value="1"/>
</dbReference>
<evidence type="ECO:0000256" key="3">
    <source>
        <dbReference type="ARBA" id="ARBA00023015"/>
    </source>
</evidence>
<dbReference type="Pfam" id="PF00046">
    <property type="entry name" value="Homeodomain"/>
    <property type="match status" value="1"/>
</dbReference>
<dbReference type="InterPro" id="IPR009057">
    <property type="entry name" value="Homeodomain-like_sf"/>
</dbReference>
<feature type="region of interest" description="Disordered" evidence="11">
    <location>
        <begin position="180"/>
        <end position="203"/>
    </location>
</feature>
<evidence type="ECO:0000256" key="5">
    <source>
        <dbReference type="ARBA" id="ARBA00023155"/>
    </source>
</evidence>
<evidence type="ECO:0000259" key="13">
    <source>
        <dbReference type="PROSITE" id="PS50090"/>
    </source>
</evidence>
<dbReference type="PROSITE" id="PS50090">
    <property type="entry name" value="MYB_LIKE"/>
    <property type="match status" value="2"/>
</dbReference>
<proteinExistence type="predicted"/>
<evidence type="ECO:0000313" key="16">
    <source>
        <dbReference type="Proteomes" id="UP001497512"/>
    </source>
</evidence>
<dbReference type="PRINTS" id="PR00031">
    <property type="entry name" value="HTHREPRESSR"/>
</dbReference>
<dbReference type="CDD" id="cd00167">
    <property type="entry name" value="SANT"/>
    <property type="match status" value="2"/>
</dbReference>
<accession>A0ABP0TS19</accession>
<dbReference type="InterPro" id="IPR001356">
    <property type="entry name" value="HD"/>
</dbReference>
<evidence type="ECO:0000256" key="1">
    <source>
        <dbReference type="ARBA" id="ARBA00004123"/>
    </source>
</evidence>
<evidence type="ECO:0000256" key="10">
    <source>
        <dbReference type="SAM" id="Coils"/>
    </source>
</evidence>
<keyword evidence="2" id="KW-0677">Repeat</keyword>
<feature type="DNA-binding region" description="Homeobox" evidence="8">
    <location>
        <begin position="240"/>
        <end position="299"/>
    </location>
</feature>
<dbReference type="InterPro" id="IPR051953">
    <property type="entry name" value="Plant_SW-associated_TFs"/>
</dbReference>
<dbReference type="PROSITE" id="PS00027">
    <property type="entry name" value="HOMEOBOX_1"/>
    <property type="match status" value="1"/>
</dbReference>
<feature type="domain" description="HTH myb-type" evidence="14">
    <location>
        <begin position="62"/>
        <end position="116"/>
    </location>
</feature>
<feature type="coiled-coil region" evidence="10">
    <location>
        <begin position="297"/>
        <end position="331"/>
    </location>
</feature>